<keyword evidence="2" id="KW-1185">Reference proteome</keyword>
<proteinExistence type="predicted"/>
<protein>
    <submittedName>
        <fullName evidence="1">DUF2683 family protein</fullName>
    </submittedName>
</protein>
<comment type="caution">
    <text evidence="1">The sequence shown here is derived from an EMBL/GenBank/DDBJ whole genome shotgun (WGS) entry which is preliminary data.</text>
</comment>
<reference evidence="2" key="1">
    <citation type="journal article" date="2019" name="Int. J. Syst. Evol. Microbiol.">
        <title>The Global Catalogue of Microorganisms (GCM) 10K type strain sequencing project: providing services to taxonomists for standard genome sequencing and annotation.</title>
        <authorList>
            <consortium name="The Broad Institute Genomics Platform"/>
            <consortium name="The Broad Institute Genome Sequencing Center for Infectious Disease"/>
            <person name="Wu L."/>
            <person name="Ma J."/>
        </authorList>
    </citation>
    <scope>NUCLEOTIDE SEQUENCE [LARGE SCALE GENOMIC DNA]</scope>
    <source>
        <strain evidence="2">CGMCC 1.15180</strain>
    </source>
</reference>
<gene>
    <name evidence="1" type="ORF">ACFSKL_05490</name>
</gene>
<organism evidence="1 2">
    <name type="scientific">Belliella marina</name>
    <dbReference type="NCBI Taxonomy" id="1644146"/>
    <lineage>
        <taxon>Bacteria</taxon>
        <taxon>Pseudomonadati</taxon>
        <taxon>Bacteroidota</taxon>
        <taxon>Cytophagia</taxon>
        <taxon>Cytophagales</taxon>
        <taxon>Cyclobacteriaceae</taxon>
        <taxon>Belliella</taxon>
    </lineage>
</organism>
<dbReference type="EMBL" id="JBHUHR010000015">
    <property type="protein sequence ID" value="MFD2034234.1"/>
    <property type="molecule type" value="Genomic_DNA"/>
</dbReference>
<accession>A0ABW4VHT2</accession>
<dbReference type="Pfam" id="PF10884">
    <property type="entry name" value="DUF2683"/>
    <property type="match status" value="1"/>
</dbReference>
<dbReference type="InterPro" id="IPR020271">
    <property type="entry name" value="Uncharacterised_MJ1172"/>
</dbReference>
<dbReference type="Proteomes" id="UP001597361">
    <property type="component" value="Unassembled WGS sequence"/>
</dbReference>
<sequence length="84" mass="9575">MEKIVIQTKDKSKLDLVKSMLEAMRIDFKVVTDQVVSKENPSPSRDPYFDNPKNIENILEGVKQAQSGKVVKLSKDKRKKMLGL</sequence>
<dbReference type="RefSeq" id="WP_376884192.1">
    <property type="nucleotide sequence ID" value="NZ_JBHUHR010000015.1"/>
</dbReference>
<name>A0ABW4VHT2_9BACT</name>
<evidence type="ECO:0000313" key="2">
    <source>
        <dbReference type="Proteomes" id="UP001597361"/>
    </source>
</evidence>
<evidence type="ECO:0000313" key="1">
    <source>
        <dbReference type="EMBL" id="MFD2034234.1"/>
    </source>
</evidence>